<name>A0A7S2XCQ5_9EUKA</name>
<gene>
    <name evidence="2" type="ORF">LSP00402_LOCUS12019</name>
</gene>
<dbReference type="Gene3D" id="1.10.472.10">
    <property type="entry name" value="Cyclin-like"/>
    <property type="match status" value="1"/>
</dbReference>
<dbReference type="SUPFAM" id="SSF47954">
    <property type="entry name" value="Cyclin-like"/>
    <property type="match status" value="1"/>
</dbReference>
<dbReference type="GO" id="GO:0006357">
    <property type="term" value="P:regulation of transcription by RNA polymerase II"/>
    <property type="evidence" value="ECO:0007669"/>
    <property type="project" value="InterPro"/>
</dbReference>
<protein>
    <submittedName>
        <fullName evidence="2">Uncharacterized protein</fullName>
    </submittedName>
</protein>
<dbReference type="GO" id="GO:0016538">
    <property type="term" value="F:cyclin-dependent protein serine/threonine kinase regulator activity"/>
    <property type="evidence" value="ECO:0007669"/>
    <property type="project" value="InterPro"/>
</dbReference>
<dbReference type="AlphaFoldDB" id="A0A7S2XCQ5"/>
<dbReference type="EMBL" id="HBHP01019345">
    <property type="protein sequence ID" value="CAD9768042.1"/>
    <property type="molecule type" value="Transcribed_RNA"/>
</dbReference>
<dbReference type="PANTHER" id="PTHR10026">
    <property type="entry name" value="CYCLIN"/>
    <property type="match status" value="1"/>
</dbReference>
<reference evidence="2" key="1">
    <citation type="submission" date="2021-01" db="EMBL/GenBank/DDBJ databases">
        <authorList>
            <person name="Corre E."/>
            <person name="Pelletier E."/>
            <person name="Niang G."/>
            <person name="Scheremetjew M."/>
            <person name="Finn R."/>
            <person name="Kale V."/>
            <person name="Holt S."/>
            <person name="Cochrane G."/>
            <person name="Meng A."/>
            <person name="Brown T."/>
            <person name="Cohen L."/>
        </authorList>
    </citation>
    <scope>NUCLEOTIDE SEQUENCE</scope>
    <source>
        <strain evidence="2">CCMP622</strain>
    </source>
</reference>
<dbReference type="InterPro" id="IPR043198">
    <property type="entry name" value="Cyclin/Ssn8"/>
</dbReference>
<dbReference type="CDD" id="cd20546">
    <property type="entry name" value="CYCLIN_SpCG1C_ScCTK2-like_rpt2"/>
    <property type="match status" value="1"/>
</dbReference>
<organism evidence="2">
    <name type="scientific">Lotharella oceanica</name>
    <dbReference type="NCBI Taxonomy" id="641309"/>
    <lineage>
        <taxon>Eukaryota</taxon>
        <taxon>Sar</taxon>
        <taxon>Rhizaria</taxon>
        <taxon>Cercozoa</taxon>
        <taxon>Chlorarachniophyceae</taxon>
        <taxon>Lotharella</taxon>
    </lineage>
</organism>
<dbReference type="InterPro" id="IPR036915">
    <property type="entry name" value="Cyclin-like_sf"/>
</dbReference>
<feature type="compositionally biased region" description="Polar residues" evidence="1">
    <location>
        <begin position="329"/>
        <end position="342"/>
    </location>
</feature>
<evidence type="ECO:0000256" key="1">
    <source>
        <dbReference type="SAM" id="MobiDB-lite"/>
    </source>
</evidence>
<sequence>MHDSKVAKIFEGNLARQEARVLEANEFTLWVEHPYKFFFALLREMLLSGSGHARTKALGKQGYNLITDSFSTNLCIHYSPQEIATAVLHMLTKHHRITMAPLPISPFIPWYMALCEEVFLNFRDKKVLKCLLFQLSEEDLENISSTIVSHSNSNIAKDISAAKKAALDNLEAPPSVTPPLPPAVPLPPAPPPPPPTPPITSDRLLGNKGMDSKHDQRRHTSVPPPPTFHAPVRNQPYAYSSARHAHAYSSASQAHAYSSTTRVYTPERHQSRATNGGHRIQQPWPPGVYHAAGYPSLNGRPNQHMGTVGAGAKRRADGMNPYASRGMPSASTFDRGTRQRASSSKRTKLISGTADARSRGKISSGRRNQYYA</sequence>
<proteinExistence type="predicted"/>
<feature type="region of interest" description="Disordered" evidence="1">
    <location>
        <begin position="309"/>
        <end position="372"/>
    </location>
</feature>
<evidence type="ECO:0000313" key="2">
    <source>
        <dbReference type="EMBL" id="CAD9768042.1"/>
    </source>
</evidence>
<feature type="region of interest" description="Disordered" evidence="1">
    <location>
        <begin position="171"/>
        <end position="233"/>
    </location>
</feature>
<feature type="compositionally biased region" description="Pro residues" evidence="1">
    <location>
        <begin position="175"/>
        <end position="198"/>
    </location>
</feature>
<accession>A0A7S2XCQ5</accession>